<dbReference type="AlphaFoldDB" id="A0A915JUB8"/>
<accession>A0A915JUB8</accession>
<proteinExistence type="predicted"/>
<dbReference type="GO" id="GO:0005576">
    <property type="term" value="C:extracellular region"/>
    <property type="evidence" value="ECO:0007669"/>
    <property type="project" value="TreeGrafter"/>
</dbReference>
<dbReference type="InterPro" id="IPR011009">
    <property type="entry name" value="Kinase-like_dom_sf"/>
</dbReference>
<dbReference type="Proteomes" id="UP000887565">
    <property type="component" value="Unplaced"/>
</dbReference>
<dbReference type="PANTHER" id="PTHR46448">
    <property type="entry name" value="PROTEIN KINASE DOMAIN-CONTAINING PROTEIN"/>
    <property type="match status" value="1"/>
</dbReference>
<keyword evidence="1" id="KW-1185">Reference proteome</keyword>
<evidence type="ECO:0000313" key="2">
    <source>
        <dbReference type="WBParaSite" id="nRc.2.0.1.t29659-RA"/>
    </source>
</evidence>
<dbReference type="SUPFAM" id="SSF56112">
    <property type="entry name" value="Protein kinase-like (PK-like)"/>
    <property type="match status" value="1"/>
</dbReference>
<name>A0A915JUB8_ROMCU</name>
<organism evidence="1 2">
    <name type="scientific">Romanomermis culicivorax</name>
    <name type="common">Nematode worm</name>
    <dbReference type="NCBI Taxonomy" id="13658"/>
    <lineage>
        <taxon>Eukaryota</taxon>
        <taxon>Metazoa</taxon>
        <taxon>Ecdysozoa</taxon>
        <taxon>Nematoda</taxon>
        <taxon>Enoplea</taxon>
        <taxon>Dorylaimia</taxon>
        <taxon>Mermithida</taxon>
        <taxon>Mermithoidea</taxon>
        <taxon>Mermithidae</taxon>
        <taxon>Romanomermis</taxon>
    </lineage>
</organism>
<dbReference type="WBParaSite" id="nRc.2.0.1.t29659-RA">
    <property type="protein sequence ID" value="nRc.2.0.1.t29659-RA"/>
    <property type="gene ID" value="nRc.2.0.1.g29659"/>
</dbReference>
<dbReference type="Gene3D" id="3.30.200.20">
    <property type="entry name" value="Phosphorylase Kinase, domain 1"/>
    <property type="match status" value="1"/>
</dbReference>
<protein>
    <submittedName>
        <fullName evidence="2">Protein kinase domain-containing protein</fullName>
    </submittedName>
</protein>
<evidence type="ECO:0000313" key="1">
    <source>
        <dbReference type="Proteomes" id="UP000887565"/>
    </source>
</evidence>
<dbReference type="GO" id="GO:0001501">
    <property type="term" value="P:skeletal system development"/>
    <property type="evidence" value="ECO:0007669"/>
    <property type="project" value="TreeGrafter"/>
</dbReference>
<reference evidence="2" key="1">
    <citation type="submission" date="2022-11" db="UniProtKB">
        <authorList>
            <consortium name="WormBaseParasite"/>
        </authorList>
    </citation>
    <scope>IDENTIFICATION</scope>
</reference>
<dbReference type="GO" id="GO:0004715">
    <property type="term" value="F:non-membrane spanning protein tyrosine kinase activity"/>
    <property type="evidence" value="ECO:0007669"/>
    <property type="project" value="InterPro"/>
</dbReference>
<sequence length="539" mass="61014">FEHLQHYKTETREFTWSYEKQQFLRIQYRRKQNLKFGNNHTINTESLENLETFFQLRDDTEWRLSKSRRRKIRSITENVSIFDAYHRNLFDCLTIEKFLLPNAQFLAAGWTKAVYRTAADPRTKQEYAVKTVDVTGQDVGQCLEKFAHKNSEAVDMCYTKAAKKIVKEIALLDQMRHPNIIEVFGYCIPKNFHSDPQKRRVMIVTELGEPVNLIKLLQLSWEDRLKHEFFDSSASISIDKGVTFLVDSTSLTSFGASSSTTFKCYSALDLRQQSGLRILNKANLRVEKYANLSACESGHFTVVGRTNISKSSKIHLDASRLLAAGDFVVSNDVTLFLYDSSLLRIYEGGSLNFGPFSIVALYRGASFEVSEWWQHAIQGDLRAIVDVGPGFRASLLDRSSLQTAKGRLHTGPNAVFTLYKQSSLWLKGRLNVSESSSITVGERGRLIVGTQSRLNYDVRTAPSLAFGLPNIQLIIKDGAALIVEPGAHCLLLSSMTINDTTMFTNETTKLPYVACYNNPRYLVEAAQGVQESRTLCVRL</sequence>
<dbReference type="PANTHER" id="PTHR46448:SF1">
    <property type="entry name" value="PROTEIN KINASE DOMAIN-CONTAINING PROTEIN"/>
    <property type="match status" value="1"/>
</dbReference>
<dbReference type="InterPro" id="IPR042983">
    <property type="entry name" value="PKDCC"/>
</dbReference>